<reference evidence="9" key="1">
    <citation type="submission" date="2020-04" db="EMBL/GenBank/DDBJ databases">
        <authorList>
            <person name="Neveu A P."/>
        </authorList>
    </citation>
    <scope>NUCLEOTIDE SEQUENCE</scope>
    <source>
        <tissue evidence="9">Whole embryo</tissue>
    </source>
</reference>
<evidence type="ECO:0000256" key="3">
    <source>
        <dbReference type="ARBA" id="ARBA00022552"/>
    </source>
</evidence>
<name>A0A6F9D7N9_9ASCI</name>
<dbReference type="GO" id="GO:0000460">
    <property type="term" value="P:maturation of 5.8S rRNA"/>
    <property type="evidence" value="ECO:0007669"/>
    <property type="project" value="TreeGrafter"/>
</dbReference>
<organism evidence="9">
    <name type="scientific">Phallusia mammillata</name>
    <dbReference type="NCBI Taxonomy" id="59560"/>
    <lineage>
        <taxon>Eukaryota</taxon>
        <taxon>Metazoa</taxon>
        <taxon>Chordata</taxon>
        <taxon>Tunicata</taxon>
        <taxon>Ascidiacea</taxon>
        <taxon>Phlebobranchia</taxon>
        <taxon>Ascidiidae</taxon>
        <taxon>Phallusia</taxon>
    </lineage>
</organism>
<dbReference type="PROSITE" id="PS50833">
    <property type="entry name" value="BRIX"/>
    <property type="match status" value="1"/>
</dbReference>
<accession>A0A6F9D7N9</accession>
<evidence type="ECO:0000256" key="2">
    <source>
        <dbReference type="ARBA" id="ARBA00022517"/>
    </source>
</evidence>
<dbReference type="Gene3D" id="3.40.50.10480">
    <property type="entry name" value="Probable brix-domain ribosomal biogenesis protein"/>
    <property type="match status" value="1"/>
</dbReference>
<dbReference type="InterPro" id="IPR044281">
    <property type="entry name" value="IMP4/RPF1"/>
</dbReference>
<evidence type="ECO:0000313" key="9">
    <source>
        <dbReference type="EMBL" id="CAB3226502.1"/>
    </source>
</evidence>
<feature type="domain" description="Brix" evidence="8">
    <location>
        <begin position="129"/>
        <end position="311"/>
    </location>
</feature>
<comment type="subcellular location">
    <subcellularLocation>
        <location evidence="1">Nucleus</location>
        <location evidence="1">Nucleolus</location>
    </subcellularLocation>
</comment>
<evidence type="ECO:0000256" key="7">
    <source>
        <dbReference type="ARBA" id="ARBA00043178"/>
    </source>
</evidence>
<dbReference type="SMART" id="SM00879">
    <property type="entry name" value="Brix"/>
    <property type="match status" value="1"/>
</dbReference>
<proteinExistence type="evidence at transcript level"/>
<sequence>MDDDQQSICSAGVFSDIASISELENVVTSKDGENLQISQNISRIRNKQKRAVAYIKLRKEQRKERIKLRRQRQKMREELGKDAPPILPPKTIDNRREKEDTIVQKEDREVLLDIESDEMAPYFQRKQCPKILLTTSDRPRSRTTRFLKQLGEVLPNSFIFYRRALDIKKIIPQCIAKGYTDIAVINEDRKNPNGILLCHLPDGPTAHFKVSNVRLRKEIKHSTTPSEHQPEVILNNFGTRLGHSVGRMLAALFPHDPEFKGRQVVTFHNQRDFIFFRHHRYIFRNEKRVGLQEIGPRFTLKLRSLQKGTFDSKFGEYEWIHKRHEMDTSRRKFHL</sequence>
<evidence type="ECO:0000256" key="5">
    <source>
        <dbReference type="ARBA" id="ARBA00040221"/>
    </source>
</evidence>
<evidence type="ECO:0000259" key="8">
    <source>
        <dbReference type="PROSITE" id="PS50833"/>
    </source>
</evidence>
<dbReference type="FunFam" id="3.40.50.10480:FF:000002">
    <property type="entry name" value="Ribosome production factor 1"/>
    <property type="match status" value="1"/>
</dbReference>
<keyword evidence="3" id="KW-0698">rRNA processing</keyword>
<dbReference type="GO" id="GO:0000470">
    <property type="term" value="P:maturation of LSU-rRNA"/>
    <property type="evidence" value="ECO:0007669"/>
    <property type="project" value="TreeGrafter"/>
</dbReference>
<dbReference type="Pfam" id="PF04427">
    <property type="entry name" value="Brix"/>
    <property type="match status" value="1"/>
</dbReference>
<dbReference type="PANTHER" id="PTHR22734:SF3">
    <property type="entry name" value="RIBOSOME PRODUCTION FACTOR 1"/>
    <property type="match status" value="1"/>
</dbReference>
<evidence type="ECO:0000256" key="6">
    <source>
        <dbReference type="ARBA" id="ARBA00042600"/>
    </source>
</evidence>
<evidence type="ECO:0000256" key="1">
    <source>
        <dbReference type="ARBA" id="ARBA00004604"/>
    </source>
</evidence>
<evidence type="ECO:0000256" key="4">
    <source>
        <dbReference type="ARBA" id="ARBA00037314"/>
    </source>
</evidence>
<keyword evidence="2" id="KW-0690">Ribosome biogenesis</keyword>
<dbReference type="SUPFAM" id="SSF52954">
    <property type="entry name" value="Class II aaRS ABD-related"/>
    <property type="match status" value="1"/>
</dbReference>
<dbReference type="PANTHER" id="PTHR22734">
    <property type="entry name" value="U3 SMALL NUCLEOLAR RIBONUCLEOPROTEIN PROTEIN IMP4"/>
    <property type="match status" value="1"/>
</dbReference>
<comment type="function">
    <text evidence="4">May be required for ribosome biogenesis.</text>
</comment>
<dbReference type="EMBL" id="LR783419">
    <property type="protein sequence ID" value="CAB3226502.1"/>
    <property type="molecule type" value="mRNA"/>
</dbReference>
<dbReference type="GO" id="GO:0005730">
    <property type="term" value="C:nucleolus"/>
    <property type="evidence" value="ECO:0007669"/>
    <property type="project" value="UniProtKB-SubCell"/>
</dbReference>
<dbReference type="GO" id="GO:0042134">
    <property type="term" value="F:rRNA primary transcript binding"/>
    <property type="evidence" value="ECO:0007669"/>
    <property type="project" value="InterPro"/>
</dbReference>
<gene>
    <name evidence="9" type="primary">Bxdc5</name>
</gene>
<protein>
    <recommendedName>
        <fullName evidence="5">Ribosome production factor 1</fullName>
    </recommendedName>
    <alternativeName>
        <fullName evidence="7">Brix domain-containing protein 5</fullName>
    </alternativeName>
    <alternativeName>
        <fullName evidence="6">Ribosome biogenesis protein RPF1</fullName>
    </alternativeName>
</protein>
<dbReference type="AlphaFoldDB" id="A0A6F9D7N9"/>
<dbReference type="InterPro" id="IPR007109">
    <property type="entry name" value="Brix"/>
</dbReference>
<dbReference type="GO" id="GO:0030687">
    <property type="term" value="C:preribosome, large subunit precursor"/>
    <property type="evidence" value="ECO:0007669"/>
    <property type="project" value="TreeGrafter"/>
</dbReference>